<evidence type="ECO:0000259" key="4">
    <source>
        <dbReference type="Pfam" id="PF14833"/>
    </source>
</evidence>
<organism evidence="5">
    <name type="scientific">marine sediment metagenome</name>
    <dbReference type="NCBI Taxonomy" id="412755"/>
    <lineage>
        <taxon>unclassified sequences</taxon>
        <taxon>metagenomes</taxon>
        <taxon>ecological metagenomes</taxon>
    </lineage>
</organism>
<evidence type="ECO:0000313" key="5">
    <source>
        <dbReference type="EMBL" id="KKL80167.1"/>
    </source>
</evidence>
<evidence type="ECO:0000256" key="1">
    <source>
        <dbReference type="ARBA" id="ARBA00023002"/>
    </source>
</evidence>
<dbReference type="SUPFAM" id="SSF48179">
    <property type="entry name" value="6-phosphogluconate dehydrogenase C-terminal domain-like"/>
    <property type="match status" value="1"/>
</dbReference>
<dbReference type="GO" id="GO:0016616">
    <property type="term" value="F:oxidoreductase activity, acting on the CH-OH group of donors, NAD or NADP as acceptor"/>
    <property type="evidence" value="ECO:0007669"/>
    <property type="project" value="TreeGrafter"/>
</dbReference>
<reference evidence="5" key="1">
    <citation type="journal article" date="2015" name="Nature">
        <title>Complex archaea that bridge the gap between prokaryotes and eukaryotes.</title>
        <authorList>
            <person name="Spang A."/>
            <person name="Saw J.H."/>
            <person name="Jorgensen S.L."/>
            <person name="Zaremba-Niedzwiedzka K."/>
            <person name="Martijn J."/>
            <person name="Lind A.E."/>
            <person name="van Eijk R."/>
            <person name="Schleper C."/>
            <person name="Guy L."/>
            <person name="Ettema T.J."/>
        </authorList>
    </citation>
    <scope>NUCLEOTIDE SEQUENCE</scope>
</reference>
<dbReference type="EMBL" id="LAZR01022936">
    <property type="protein sequence ID" value="KKL80167.1"/>
    <property type="molecule type" value="Genomic_DNA"/>
</dbReference>
<dbReference type="InterPro" id="IPR013328">
    <property type="entry name" value="6PGD_dom2"/>
</dbReference>
<name>A0A0F9HYD4_9ZZZZ</name>
<dbReference type="InterPro" id="IPR006115">
    <property type="entry name" value="6PGDH_NADP-bd"/>
</dbReference>
<dbReference type="Gene3D" id="1.10.1040.10">
    <property type="entry name" value="N-(1-d-carboxylethyl)-l-norvaline Dehydrogenase, domain 2"/>
    <property type="match status" value="1"/>
</dbReference>
<dbReference type="AlphaFoldDB" id="A0A0F9HYD4"/>
<dbReference type="PANTHER" id="PTHR22981">
    <property type="entry name" value="3-HYDROXYISOBUTYRATE DEHYDROGENASE-RELATED"/>
    <property type="match status" value="1"/>
</dbReference>
<evidence type="ECO:0008006" key="6">
    <source>
        <dbReference type="Google" id="ProtNLM"/>
    </source>
</evidence>
<feature type="non-terminal residue" evidence="5">
    <location>
        <position position="278"/>
    </location>
</feature>
<accession>A0A0F9HYD4</accession>
<gene>
    <name evidence="5" type="ORF">LCGC14_2007450</name>
</gene>
<feature type="domain" description="3-hydroxyisobutyrate dehydrogenase-like NAD-binding" evidence="4">
    <location>
        <begin position="164"/>
        <end position="215"/>
    </location>
</feature>
<dbReference type="InterPro" id="IPR029154">
    <property type="entry name" value="HIBADH-like_NADP-bd"/>
</dbReference>
<dbReference type="GO" id="GO:0050661">
    <property type="term" value="F:NADP binding"/>
    <property type="evidence" value="ECO:0007669"/>
    <property type="project" value="InterPro"/>
</dbReference>
<feature type="domain" description="6-phosphogluconate dehydrogenase NADP-binding" evidence="3">
    <location>
        <begin position="7"/>
        <end position="158"/>
    </location>
</feature>
<dbReference type="SUPFAM" id="SSF51735">
    <property type="entry name" value="NAD(P)-binding Rossmann-fold domains"/>
    <property type="match status" value="1"/>
</dbReference>
<dbReference type="Pfam" id="PF14833">
    <property type="entry name" value="NAD_binding_11"/>
    <property type="match status" value="1"/>
</dbReference>
<keyword evidence="1" id="KW-0560">Oxidoreductase</keyword>
<evidence type="ECO:0000256" key="2">
    <source>
        <dbReference type="ARBA" id="ARBA00023027"/>
    </source>
</evidence>
<dbReference type="Gene3D" id="3.40.50.720">
    <property type="entry name" value="NAD(P)-binding Rossmann-like Domain"/>
    <property type="match status" value="1"/>
</dbReference>
<keyword evidence="2" id="KW-0520">NAD</keyword>
<comment type="caution">
    <text evidence="5">The sequence shown here is derived from an EMBL/GenBank/DDBJ whole genome shotgun (WGS) entry which is preliminary data.</text>
</comment>
<sequence length="278" mass="29845">MPGLRPVGIAGVGRMGRPMLQALREAGFDARGLDIRPPAEFGKLAPFVTTNPEEFSGGLETLITVVRDAAQTDDVLFGSHNLVERAPLNWIIISSTRSPRYTRDLRDRIPRHIRLVDAPMSGAQIAAERKQLSFMLGGSIGDLDHLHPLFTAMGRHFHRMGPFGAGMAAKVLNNLLAASNTALTRMVLDWGDAAGLDETALLDLIATSSGQNWLASGFGDIEFARHGYATDNSIGSRSGGFVSPELASHIVTPASLLDSSADHDVEDRCLYPEGHPVG</sequence>
<proteinExistence type="predicted"/>
<protein>
    <recommendedName>
        <fullName evidence="6">6-phosphogluconate dehydrogenase NADP-binding domain-containing protein</fullName>
    </recommendedName>
</protein>
<dbReference type="InterPro" id="IPR036291">
    <property type="entry name" value="NAD(P)-bd_dom_sf"/>
</dbReference>
<dbReference type="PANTHER" id="PTHR22981:SF7">
    <property type="entry name" value="3-HYDROXYISOBUTYRATE DEHYDROGENASE, MITOCHONDRIAL"/>
    <property type="match status" value="1"/>
</dbReference>
<dbReference type="InterPro" id="IPR008927">
    <property type="entry name" value="6-PGluconate_DH-like_C_sf"/>
</dbReference>
<dbReference type="GO" id="GO:0051287">
    <property type="term" value="F:NAD binding"/>
    <property type="evidence" value="ECO:0007669"/>
    <property type="project" value="InterPro"/>
</dbReference>
<evidence type="ECO:0000259" key="3">
    <source>
        <dbReference type="Pfam" id="PF03446"/>
    </source>
</evidence>
<dbReference type="Pfam" id="PF03446">
    <property type="entry name" value="NAD_binding_2"/>
    <property type="match status" value="1"/>
</dbReference>